<keyword evidence="2 5" id="KW-0479">Metal-binding</keyword>
<dbReference type="EMBL" id="CAINUL010000001">
    <property type="protein sequence ID" value="CAD0106032.1"/>
    <property type="molecule type" value="Genomic_DNA"/>
</dbReference>
<dbReference type="InterPro" id="IPR006913">
    <property type="entry name" value="CENP-V/GFA"/>
</dbReference>
<reference evidence="7" key="1">
    <citation type="submission" date="2020-06" db="EMBL/GenBank/DDBJ databases">
        <authorList>
            <person name="Onetto C."/>
        </authorList>
    </citation>
    <scope>NUCLEOTIDE SEQUENCE</scope>
</reference>
<keyword evidence="3 5" id="KW-0862">Zinc</keyword>
<dbReference type="PIRSF" id="PIRSF033318">
    <property type="entry name" value="Formald_GSH"/>
    <property type="match status" value="1"/>
</dbReference>
<evidence type="ECO:0000313" key="8">
    <source>
        <dbReference type="Proteomes" id="UP000745764"/>
    </source>
</evidence>
<dbReference type="Gene3D" id="3.90.1590.10">
    <property type="entry name" value="glutathione-dependent formaldehyde- activating enzyme (gfa)"/>
    <property type="match status" value="1"/>
</dbReference>
<dbReference type="GO" id="GO:0008270">
    <property type="term" value="F:zinc ion binding"/>
    <property type="evidence" value="ECO:0007669"/>
    <property type="project" value="UniProtKB-UniRule"/>
</dbReference>
<dbReference type="NCBIfam" id="NF003829">
    <property type="entry name" value="PRK05417.1"/>
    <property type="match status" value="1"/>
</dbReference>
<accession>A0A9N8PML1</accession>
<dbReference type="InterPro" id="IPR011057">
    <property type="entry name" value="Mss4-like_sf"/>
</dbReference>
<dbReference type="PROSITE" id="PS51891">
    <property type="entry name" value="CENP_V_GFA"/>
    <property type="match status" value="1"/>
</dbReference>
<feature type="binding site" evidence="5">
    <location>
        <position position="27"/>
    </location>
    <ligand>
        <name>Zn(2+)</name>
        <dbReference type="ChEBI" id="CHEBI:29105"/>
        <label>1</label>
        <note>structural</note>
    </ligand>
</feature>
<organism evidence="7 8">
    <name type="scientific">Aureobasidium uvarum</name>
    <dbReference type="NCBI Taxonomy" id="2773716"/>
    <lineage>
        <taxon>Eukaryota</taxon>
        <taxon>Fungi</taxon>
        <taxon>Dikarya</taxon>
        <taxon>Ascomycota</taxon>
        <taxon>Pezizomycotina</taxon>
        <taxon>Dothideomycetes</taxon>
        <taxon>Dothideomycetidae</taxon>
        <taxon>Dothideales</taxon>
        <taxon>Saccotheciaceae</taxon>
        <taxon>Aureobasidium</taxon>
    </lineage>
</organism>
<comment type="function">
    <text evidence="5">Catalyzes the condensation of formaldehyde and glutathione to S-hydroxymethylglutathione.</text>
</comment>
<evidence type="ECO:0000256" key="5">
    <source>
        <dbReference type="HAMAP-Rule" id="MF_03142"/>
    </source>
</evidence>
<dbReference type="OrthoDB" id="3446116at2759"/>
<evidence type="ECO:0000256" key="4">
    <source>
        <dbReference type="ARBA" id="ARBA00023239"/>
    </source>
</evidence>
<evidence type="ECO:0000256" key="3">
    <source>
        <dbReference type="ARBA" id="ARBA00022833"/>
    </source>
</evidence>
<comment type="catalytic activity">
    <reaction evidence="5">
        <text>S-(hydroxymethyl)glutathione = glutathione + formaldehyde</text>
        <dbReference type="Rhea" id="RHEA:22488"/>
        <dbReference type="ChEBI" id="CHEBI:16842"/>
        <dbReference type="ChEBI" id="CHEBI:57925"/>
        <dbReference type="ChEBI" id="CHEBI:58758"/>
        <dbReference type="EC" id="4.4.1.22"/>
    </reaction>
</comment>
<dbReference type="GO" id="GO:0046294">
    <property type="term" value="P:formaldehyde catabolic process"/>
    <property type="evidence" value="ECO:0007669"/>
    <property type="project" value="UniProtKB-UniRule"/>
</dbReference>
<dbReference type="NCBIfam" id="TIGR02820">
    <property type="entry name" value="formald_GSH"/>
    <property type="match status" value="1"/>
</dbReference>
<dbReference type="SUPFAM" id="SSF51316">
    <property type="entry name" value="Mss4-like"/>
    <property type="match status" value="1"/>
</dbReference>
<dbReference type="PANTHER" id="PTHR33337:SF40">
    <property type="entry name" value="CENP-V_GFA DOMAIN-CONTAINING PROTEIN-RELATED"/>
    <property type="match status" value="1"/>
</dbReference>
<feature type="binding site" evidence="5">
    <location>
        <position position="50"/>
    </location>
    <ligand>
        <name>Zn(2+)</name>
        <dbReference type="ChEBI" id="CHEBI:29105"/>
        <label>2</label>
        <note>catalytic</note>
    </ligand>
</feature>
<keyword evidence="8" id="KW-1185">Reference proteome</keyword>
<dbReference type="GO" id="GO:0051907">
    <property type="term" value="F:S-(hydroxymethyl)glutathione synthase activity"/>
    <property type="evidence" value="ECO:0007669"/>
    <property type="project" value="UniProtKB-UniRule"/>
</dbReference>
<comment type="cofactor">
    <cofactor evidence="5">
        <name>Zn(2+)</name>
        <dbReference type="ChEBI" id="CHEBI:29105"/>
    </cofactor>
    <text evidence="5">Binds 2 Zn(2+) ions per subunit.</text>
</comment>
<dbReference type="AlphaFoldDB" id="A0A9N8PML1"/>
<evidence type="ECO:0000259" key="6">
    <source>
        <dbReference type="PROSITE" id="PS51891"/>
    </source>
</evidence>
<evidence type="ECO:0000256" key="2">
    <source>
        <dbReference type="ARBA" id="ARBA00022723"/>
    </source>
</evidence>
<name>A0A9N8PML1_9PEZI</name>
<feature type="binding site" evidence="5">
    <location>
        <position position="29"/>
    </location>
    <ligand>
        <name>Zn(2+)</name>
        <dbReference type="ChEBI" id="CHEBI:29105"/>
        <label>1</label>
        <note>structural</note>
    </ligand>
</feature>
<evidence type="ECO:0000313" key="7">
    <source>
        <dbReference type="EMBL" id="CAD0106032.1"/>
    </source>
</evidence>
<dbReference type="InterPro" id="IPR014185">
    <property type="entry name" value="Formald_GSH"/>
</dbReference>
<comment type="caution">
    <text evidence="7">The sequence shown here is derived from an EMBL/GenBank/DDBJ whole genome shotgun (WGS) entry which is preliminary data.</text>
</comment>
<comment type="similarity">
    <text evidence="1 5">Belongs to the Gfa family.</text>
</comment>
<proteinExistence type="inferred from homology"/>
<keyword evidence="4 5" id="KW-0456">Lyase</keyword>
<dbReference type="Proteomes" id="UP000745764">
    <property type="component" value="Unassembled WGS sequence"/>
</dbReference>
<feature type="binding site" evidence="5">
    <location>
        <position position="53"/>
    </location>
    <ligand>
        <name>Zn(2+)</name>
        <dbReference type="ChEBI" id="CHEBI:29105"/>
        <label>2</label>
        <note>catalytic</note>
    </ligand>
</feature>
<feature type="binding site" evidence="5">
    <location>
        <position position="95"/>
    </location>
    <ligand>
        <name>Zn(2+)</name>
        <dbReference type="ChEBI" id="CHEBI:29105"/>
        <label>1</label>
        <note>structural</note>
    </ligand>
</feature>
<feature type="domain" description="CENP-V/GFA" evidence="6">
    <location>
        <begin position="20"/>
        <end position="167"/>
    </location>
</feature>
<evidence type="ECO:0000256" key="1">
    <source>
        <dbReference type="ARBA" id="ARBA00005495"/>
    </source>
</evidence>
<dbReference type="EC" id="4.4.1.22" evidence="5"/>
<sequence>MSFNLHPVINNGISKGDPSFSGGSLHCHCKASPVTISLTSNISHNHACGCSKCWKPSGAIFSIVGVVPRGSLSVTSGNEKLFVVDSTAVIRRHACKECKVHLFGRIEQEHAFYGLDFVHVELSEEKGWQEVQFAAFVSSTIEQGLVAAEEADLVRGQIKKLGLETYDALSPGLMDAIAVFTAKKNGVLRESKL</sequence>
<dbReference type="HAMAP" id="MF_00723">
    <property type="entry name" value="Formald_GSH"/>
    <property type="match status" value="1"/>
</dbReference>
<feature type="binding site" evidence="5">
    <location>
        <position position="48"/>
    </location>
    <ligand>
        <name>Zn(2+)</name>
        <dbReference type="ChEBI" id="CHEBI:29105"/>
        <label>2</label>
        <note>catalytic</note>
    </ligand>
</feature>
<protein>
    <recommendedName>
        <fullName evidence="5">Putative glutathione-dependent formaldehyde-activating enzyme</fullName>
        <ecNumber evidence="5">4.4.1.22</ecNumber>
    </recommendedName>
    <alternativeName>
        <fullName evidence="5">S-(hydroxymethyl)glutathione synthase</fullName>
    </alternativeName>
</protein>
<comment type="pathway">
    <text evidence="5">One-carbon metabolism; formaldehyde degradation; formate from formaldehyde (glutathione route): step 1/3.</text>
</comment>
<feature type="binding site" evidence="5">
    <location>
        <position position="98"/>
    </location>
    <ligand>
        <name>Zn(2+)</name>
        <dbReference type="ChEBI" id="CHEBI:29105"/>
        <label>1</label>
        <note>structural</note>
    </ligand>
</feature>
<dbReference type="PANTHER" id="PTHR33337">
    <property type="entry name" value="GFA DOMAIN-CONTAINING PROTEIN"/>
    <property type="match status" value="1"/>
</dbReference>
<gene>
    <name evidence="7" type="ORF">AWRI4620_LOCUS287</name>
</gene>
<dbReference type="Pfam" id="PF04828">
    <property type="entry name" value="GFA"/>
    <property type="match status" value="1"/>
</dbReference>